<reference evidence="2" key="1">
    <citation type="submission" date="2021-06" db="EMBL/GenBank/DDBJ databases">
        <authorList>
            <person name="Criscuolo A."/>
        </authorList>
    </citation>
    <scope>NUCLEOTIDE SEQUENCE</scope>
    <source>
        <strain evidence="2">CIP111600</strain>
    </source>
</reference>
<dbReference type="RefSeq" id="WP_218095192.1">
    <property type="nucleotide sequence ID" value="NZ_CAJVAS010000039.1"/>
</dbReference>
<dbReference type="EMBL" id="CAJVAS010000039">
    <property type="protein sequence ID" value="CAG7647876.1"/>
    <property type="molecule type" value="Genomic_DNA"/>
</dbReference>
<organism evidence="2 3">
    <name type="scientific">Paenibacillus solanacearum</name>
    <dbReference type="NCBI Taxonomy" id="2048548"/>
    <lineage>
        <taxon>Bacteria</taxon>
        <taxon>Bacillati</taxon>
        <taxon>Bacillota</taxon>
        <taxon>Bacilli</taxon>
        <taxon>Bacillales</taxon>
        <taxon>Paenibacillaceae</taxon>
        <taxon>Paenibacillus</taxon>
    </lineage>
</organism>
<feature type="transmembrane region" description="Helical" evidence="1">
    <location>
        <begin position="76"/>
        <end position="98"/>
    </location>
</feature>
<evidence type="ECO:0000313" key="3">
    <source>
        <dbReference type="Proteomes" id="UP000693672"/>
    </source>
</evidence>
<evidence type="ECO:0000256" key="1">
    <source>
        <dbReference type="SAM" id="Phobius"/>
    </source>
</evidence>
<keyword evidence="1" id="KW-0472">Membrane</keyword>
<feature type="transmembrane region" description="Helical" evidence="1">
    <location>
        <begin position="303"/>
        <end position="324"/>
    </location>
</feature>
<dbReference type="Pfam" id="PF22564">
    <property type="entry name" value="HAAS"/>
    <property type="match status" value="1"/>
</dbReference>
<name>A0A916K7V8_9BACL</name>
<sequence>MTLIDLYIQEVTRRLPERNRDDIALELRSTIEDMLPDEYSEQDVKAALSKLGSPANLANGYLDRPMHLIGPRFYDLYLQLLKMILPIAAGISIISVIAERVVAYDGSEAVLNVILDTIGYGIWKILSAAIQLFFWVTIVFAILERTPNRKTGAASSCFQPWKPDDLHNIAFIPIEKAISKGDVFGSLLWTAIWATVYFNAVHLVGVYEKGPEGLVFVTPTFNQEVLLSYWPLIVLVIALEAATAIYKWTAAQWTRRVALLNAAMHLVSSVIFVIVISDERLFNPSFVAYMTDLFDMSDVSKNGIYGLAVFLFVIFALIDAYQGFRKANGSGKRSIPAKP</sequence>
<dbReference type="Proteomes" id="UP000693672">
    <property type="component" value="Unassembled WGS sequence"/>
</dbReference>
<keyword evidence="1" id="KW-0812">Transmembrane</keyword>
<feature type="transmembrane region" description="Helical" evidence="1">
    <location>
        <begin position="186"/>
        <end position="207"/>
    </location>
</feature>
<feature type="transmembrane region" description="Helical" evidence="1">
    <location>
        <begin position="118"/>
        <end position="143"/>
    </location>
</feature>
<proteinExistence type="predicted"/>
<evidence type="ECO:0000313" key="2">
    <source>
        <dbReference type="EMBL" id="CAG7647876.1"/>
    </source>
</evidence>
<dbReference type="AlphaFoldDB" id="A0A916K7V8"/>
<keyword evidence="3" id="KW-1185">Reference proteome</keyword>
<keyword evidence="1" id="KW-1133">Transmembrane helix</keyword>
<gene>
    <name evidence="2" type="ORF">PAESOLCIP111_05481</name>
</gene>
<accession>A0A916K7V8</accession>
<protein>
    <submittedName>
        <fullName evidence="2">Uncharacterized protein</fullName>
    </submittedName>
</protein>
<feature type="transmembrane region" description="Helical" evidence="1">
    <location>
        <begin position="227"/>
        <end position="246"/>
    </location>
</feature>
<feature type="transmembrane region" description="Helical" evidence="1">
    <location>
        <begin position="258"/>
        <end position="277"/>
    </location>
</feature>
<comment type="caution">
    <text evidence="2">The sequence shown here is derived from an EMBL/GenBank/DDBJ whole genome shotgun (WGS) entry which is preliminary data.</text>
</comment>